<dbReference type="PANTHER" id="PTHR33745">
    <property type="entry name" value="RSBT ANTAGONIST PROTEIN RSBS-RELATED"/>
    <property type="match status" value="1"/>
</dbReference>
<dbReference type="SUPFAM" id="SSF52091">
    <property type="entry name" value="SpoIIaa-like"/>
    <property type="match status" value="1"/>
</dbReference>
<protein>
    <submittedName>
        <fullName evidence="4">STAS domain-containing protein</fullName>
    </submittedName>
</protein>
<evidence type="ECO:0000259" key="2">
    <source>
        <dbReference type="PROSITE" id="PS50113"/>
    </source>
</evidence>
<feature type="coiled-coil region" evidence="1">
    <location>
        <begin position="152"/>
        <end position="179"/>
    </location>
</feature>
<dbReference type="Pfam" id="PF01740">
    <property type="entry name" value="STAS"/>
    <property type="match status" value="1"/>
</dbReference>
<dbReference type="InterPro" id="IPR000700">
    <property type="entry name" value="PAS-assoc_C"/>
</dbReference>
<proteinExistence type="predicted"/>
<evidence type="ECO:0000313" key="5">
    <source>
        <dbReference type="Proteomes" id="UP001151081"/>
    </source>
</evidence>
<dbReference type="PROSITE" id="PS50113">
    <property type="entry name" value="PAC"/>
    <property type="match status" value="1"/>
</dbReference>
<keyword evidence="5" id="KW-1185">Reference proteome</keyword>
<dbReference type="InterPro" id="IPR036513">
    <property type="entry name" value="STAS_dom_sf"/>
</dbReference>
<organism evidence="4 5">
    <name type="scientific">Polyangium jinanense</name>
    <dbReference type="NCBI Taxonomy" id="2829994"/>
    <lineage>
        <taxon>Bacteria</taxon>
        <taxon>Pseudomonadati</taxon>
        <taxon>Myxococcota</taxon>
        <taxon>Polyangia</taxon>
        <taxon>Polyangiales</taxon>
        <taxon>Polyangiaceae</taxon>
        <taxon>Polyangium</taxon>
    </lineage>
</organism>
<dbReference type="Proteomes" id="UP001151081">
    <property type="component" value="Unassembled WGS sequence"/>
</dbReference>
<dbReference type="PROSITE" id="PS50801">
    <property type="entry name" value="STAS"/>
    <property type="match status" value="1"/>
</dbReference>
<dbReference type="AlphaFoldDB" id="A0A9X3XC69"/>
<dbReference type="SUPFAM" id="SSF55785">
    <property type="entry name" value="PYP-like sensor domain (PAS domain)"/>
    <property type="match status" value="1"/>
</dbReference>
<feature type="domain" description="PAC" evidence="2">
    <location>
        <begin position="108"/>
        <end position="164"/>
    </location>
</feature>
<keyword evidence="1" id="KW-0175">Coiled coil</keyword>
<dbReference type="Gene3D" id="3.30.750.24">
    <property type="entry name" value="STAS domain"/>
    <property type="match status" value="1"/>
</dbReference>
<accession>A0A9X3XC69</accession>
<dbReference type="RefSeq" id="WP_272424880.1">
    <property type="nucleotide sequence ID" value="NZ_JAGTJJ010000056.1"/>
</dbReference>
<reference evidence="4 5" key="1">
    <citation type="submission" date="2021-04" db="EMBL/GenBank/DDBJ databases">
        <title>Genome analysis of Polyangium sp.</title>
        <authorList>
            <person name="Li Y."/>
            <person name="Wang J."/>
        </authorList>
    </citation>
    <scope>NUCLEOTIDE SEQUENCE [LARGE SCALE GENOMIC DNA]</scope>
    <source>
        <strain evidence="4 5">SDU14</strain>
    </source>
</reference>
<dbReference type="InterPro" id="IPR035965">
    <property type="entry name" value="PAS-like_dom_sf"/>
</dbReference>
<dbReference type="Gene3D" id="3.30.450.20">
    <property type="entry name" value="PAS domain"/>
    <property type="match status" value="1"/>
</dbReference>
<sequence>MNHRQPFDAEKVSEDLAHENASLRQRVAELEIAARRYQALFDGGVLSVQVYDPESRTKEANTGWEQLWQIPFDRLADYRLLKDSQVVAQGFMHLIEQTFLEGKTARLPTIRYDPLQNEAVCHGRVRWVASALHPVKDANGEVCEVVQVHFDVGELKDSEEELRQKKEQLEAAVAMRTAELSEQLRFSEEQQHAIAALSTPVLRIWKGILALPLIGRIDAARGARILEVLLRSIVETSAETVILDVTGVPVLDADAARYLRDAVRAAELLGAQCMIVGISTETARTLVDNDLGFENVRTFASLQEGLRRSLIRRDVRR</sequence>
<feature type="domain" description="STAS" evidence="3">
    <location>
        <begin position="198"/>
        <end position="309"/>
    </location>
</feature>
<dbReference type="EMBL" id="JAGTJJ010000056">
    <property type="protein sequence ID" value="MDC3987644.1"/>
    <property type="molecule type" value="Genomic_DNA"/>
</dbReference>
<dbReference type="InterPro" id="IPR002645">
    <property type="entry name" value="STAS_dom"/>
</dbReference>
<feature type="coiled-coil region" evidence="1">
    <location>
        <begin position="13"/>
        <end position="40"/>
    </location>
</feature>
<comment type="caution">
    <text evidence="4">The sequence shown here is derived from an EMBL/GenBank/DDBJ whole genome shotgun (WGS) entry which is preliminary data.</text>
</comment>
<dbReference type="InterPro" id="IPR051932">
    <property type="entry name" value="Bact_StressResp_Reg"/>
</dbReference>
<dbReference type="CDD" id="cd07041">
    <property type="entry name" value="STAS_RsbR_RsbS_like"/>
    <property type="match status" value="1"/>
</dbReference>
<evidence type="ECO:0000313" key="4">
    <source>
        <dbReference type="EMBL" id="MDC3987644.1"/>
    </source>
</evidence>
<evidence type="ECO:0000259" key="3">
    <source>
        <dbReference type="PROSITE" id="PS50801"/>
    </source>
</evidence>
<evidence type="ECO:0000256" key="1">
    <source>
        <dbReference type="SAM" id="Coils"/>
    </source>
</evidence>
<name>A0A9X3XC69_9BACT</name>
<gene>
    <name evidence="4" type="ORF">KEG57_44680</name>
</gene>